<dbReference type="Pfam" id="PF00111">
    <property type="entry name" value="Fer2"/>
    <property type="match status" value="1"/>
</dbReference>
<dbReference type="InterPro" id="IPR039261">
    <property type="entry name" value="FNR_nucleotide-bd"/>
</dbReference>
<dbReference type="SUPFAM" id="SSF54292">
    <property type="entry name" value="2Fe-2S ferredoxin-like"/>
    <property type="match status" value="1"/>
</dbReference>
<dbReference type="PROSITE" id="PS51384">
    <property type="entry name" value="FAD_FR"/>
    <property type="match status" value="1"/>
</dbReference>
<comment type="cofactor">
    <cofactor evidence="1">
        <name>FAD</name>
        <dbReference type="ChEBI" id="CHEBI:57692"/>
    </cofactor>
</comment>
<keyword evidence="4" id="KW-1185">Reference proteome</keyword>
<dbReference type="GO" id="GO:0016491">
    <property type="term" value="F:oxidoreductase activity"/>
    <property type="evidence" value="ECO:0007669"/>
    <property type="project" value="InterPro"/>
</dbReference>
<reference evidence="3 4" key="1">
    <citation type="submission" date="2020-07" db="EMBL/GenBank/DDBJ databases">
        <title>Sequencing the genomes of 1000 actinobacteria strains.</title>
        <authorList>
            <person name="Klenk H.-P."/>
        </authorList>
    </citation>
    <scope>NUCLEOTIDE SEQUENCE [LARGE SCALE GENOMIC DNA]</scope>
    <source>
        <strain evidence="3 4">DSM 18965</strain>
    </source>
</reference>
<dbReference type="InterPro" id="IPR001041">
    <property type="entry name" value="2Fe-2S_ferredoxin-type"/>
</dbReference>
<dbReference type="Gene3D" id="3.10.20.30">
    <property type="match status" value="1"/>
</dbReference>
<dbReference type="RefSeq" id="WP_179617085.1">
    <property type="nucleotide sequence ID" value="NZ_CP059163.1"/>
</dbReference>
<accession>A0A7Y9F4Z7</accession>
<proteinExistence type="predicted"/>
<evidence type="ECO:0000256" key="1">
    <source>
        <dbReference type="ARBA" id="ARBA00001974"/>
    </source>
</evidence>
<gene>
    <name evidence="3" type="ORF">BKA08_003910</name>
</gene>
<evidence type="ECO:0000313" key="3">
    <source>
        <dbReference type="EMBL" id="NYD59672.1"/>
    </source>
</evidence>
<dbReference type="Pfam" id="PF00175">
    <property type="entry name" value="NAD_binding_1"/>
    <property type="match status" value="1"/>
</dbReference>
<dbReference type="Gene3D" id="3.40.50.80">
    <property type="entry name" value="Nucleotide-binding domain of ferredoxin-NADP reductase (FNR) module"/>
    <property type="match status" value="1"/>
</dbReference>
<feature type="domain" description="FAD-binding FR-type" evidence="2">
    <location>
        <begin position="35"/>
        <end position="146"/>
    </location>
</feature>
<dbReference type="CDD" id="cd06216">
    <property type="entry name" value="FNR_iron_sulfur_binding_2"/>
    <property type="match status" value="1"/>
</dbReference>
<dbReference type="InterPro" id="IPR001433">
    <property type="entry name" value="OxRdtase_FAD/NAD-bd"/>
</dbReference>
<sequence>MRLVSAVLRSRAVAALASPHGVDRYLEQVNPLWAAHEVRGRVVEVRPETTGVHPVTTLTVQPTSTWRGHRAGQHVQVGVDLPGARRATRCFSLSSAASAPGERFTLTVRAHDDTDERTSLSRHLATRARPGDLLHLSQAGGDFTMHASPATPTPHPLLLVSGGSGITPVMSMLRTLLRDGYDGRANRPVTFLHYARSPQEQIYAEELAAVARFDNHVDVHLVHTARGGTRFSPAALARLVPGFRDTDTWVCGPTALVDAVAAAYDGSARLRVEHFKAPATAAGAGPAQGETSFTRSGLGATNTGETLLAQAEALGLRPETGCRMGICFTCTSRKTSGTVRDVVTGEESSRPDEDVRICVSAPVGDCSVDL</sequence>
<dbReference type="PANTHER" id="PTHR47354">
    <property type="entry name" value="NADH OXIDOREDUCTASE HCR"/>
    <property type="match status" value="1"/>
</dbReference>
<comment type="caution">
    <text evidence="3">The sequence shown here is derived from an EMBL/GenBank/DDBJ whole genome shotgun (WGS) entry which is preliminary data.</text>
</comment>
<dbReference type="InterPro" id="IPR036010">
    <property type="entry name" value="2Fe-2S_ferredoxin-like_sf"/>
</dbReference>
<dbReference type="InterPro" id="IPR050415">
    <property type="entry name" value="MRET"/>
</dbReference>
<dbReference type="GO" id="GO:0051536">
    <property type="term" value="F:iron-sulfur cluster binding"/>
    <property type="evidence" value="ECO:0007669"/>
    <property type="project" value="InterPro"/>
</dbReference>
<organism evidence="3 4">
    <name type="scientific">Nocardioides marinisabuli</name>
    <dbReference type="NCBI Taxonomy" id="419476"/>
    <lineage>
        <taxon>Bacteria</taxon>
        <taxon>Bacillati</taxon>
        <taxon>Actinomycetota</taxon>
        <taxon>Actinomycetes</taxon>
        <taxon>Propionibacteriales</taxon>
        <taxon>Nocardioidaceae</taxon>
        <taxon>Nocardioides</taxon>
    </lineage>
</organism>
<dbReference type="InterPro" id="IPR017938">
    <property type="entry name" value="Riboflavin_synthase-like_b-brl"/>
</dbReference>
<dbReference type="AlphaFoldDB" id="A0A7Y9F4Z7"/>
<protein>
    <submittedName>
        <fullName evidence="3">Ferredoxin-NADP reductase</fullName>
    </submittedName>
</protein>
<dbReference type="Gene3D" id="2.40.30.10">
    <property type="entry name" value="Translation factors"/>
    <property type="match status" value="1"/>
</dbReference>
<dbReference type="SUPFAM" id="SSF63380">
    <property type="entry name" value="Riboflavin synthase domain-like"/>
    <property type="match status" value="1"/>
</dbReference>
<dbReference type="InterPro" id="IPR017927">
    <property type="entry name" value="FAD-bd_FR_type"/>
</dbReference>
<dbReference type="InterPro" id="IPR012675">
    <property type="entry name" value="Beta-grasp_dom_sf"/>
</dbReference>
<dbReference type="CDD" id="cd00207">
    <property type="entry name" value="fer2"/>
    <property type="match status" value="1"/>
</dbReference>
<dbReference type="EMBL" id="JACCBE010000001">
    <property type="protein sequence ID" value="NYD59672.1"/>
    <property type="molecule type" value="Genomic_DNA"/>
</dbReference>
<evidence type="ECO:0000313" key="4">
    <source>
        <dbReference type="Proteomes" id="UP000516957"/>
    </source>
</evidence>
<dbReference type="Proteomes" id="UP000516957">
    <property type="component" value="Unassembled WGS sequence"/>
</dbReference>
<name>A0A7Y9F4Z7_9ACTN</name>
<evidence type="ECO:0000259" key="2">
    <source>
        <dbReference type="PROSITE" id="PS51384"/>
    </source>
</evidence>
<dbReference type="SUPFAM" id="SSF52343">
    <property type="entry name" value="Ferredoxin reductase-like, C-terminal NADP-linked domain"/>
    <property type="match status" value="1"/>
</dbReference>
<dbReference type="PANTHER" id="PTHR47354:SF3">
    <property type="entry name" value="OXIDOREDUCTASE-RELATED"/>
    <property type="match status" value="1"/>
</dbReference>